<reference evidence="1" key="2">
    <citation type="submission" date="2013-11" db="EMBL/GenBank/DDBJ databases">
        <title>Draft genome sequence of Anaerostipes caccae (DSM 14662).</title>
        <authorList>
            <person name="Sudarsanam P."/>
            <person name="Ley R."/>
            <person name="Guruge J."/>
            <person name="Turnbaugh P.J."/>
            <person name="Mahowald M."/>
            <person name="Liep D."/>
            <person name="Gordon J."/>
        </authorList>
    </citation>
    <scope>NUCLEOTIDE SEQUENCE</scope>
    <source>
        <strain evidence="1">DSM 14662</strain>
    </source>
</reference>
<protein>
    <submittedName>
        <fullName evidence="1">Uncharacterized protein</fullName>
    </submittedName>
</protein>
<evidence type="ECO:0000313" key="2">
    <source>
        <dbReference type="Proteomes" id="UP000004935"/>
    </source>
</evidence>
<gene>
    <name evidence="1" type="ORF">ANACAC_00951</name>
</gene>
<accession>B0MC08</accession>
<reference evidence="1" key="1">
    <citation type="submission" date="2007-11" db="EMBL/GenBank/DDBJ databases">
        <authorList>
            <person name="Fulton L."/>
            <person name="Clifton S."/>
            <person name="Fulton B."/>
            <person name="Xu J."/>
            <person name="Minx P."/>
            <person name="Pepin K.H."/>
            <person name="Johnson M."/>
            <person name="Thiruvilangam P."/>
            <person name="Bhonagiri V."/>
            <person name="Nash W.E."/>
            <person name="Mardis E.R."/>
            <person name="Wilson R.K."/>
        </authorList>
    </citation>
    <scope>NUCLEOTIDE SEQUENCE [LARGE SCALE GENOMIC DNA]</scope>
    <source>
        <strain evidence="1">DSM 14662</strain>
    </source>
</reference>
<evidence type="ECO:0000313" key="1">
    <source>
        <dbReference type="EMBL" id="EDR98368.1"/>
    </source>
</evidence>
<dbReference type="EMBL" id="ABAX03000010">
    <property type="protein sequence ID" value="EDR98368.1"/>
    <property type="molecule type" value="Genomic_DNA"/>
</dbReference>
<organism evidence="1 2">
    <name type="scientific">Anaerostipes caccae (strain DSM 14662 / CCUG 47493 / JCM 13470 / NCIMB 13811 / L1-92)</name>
    <dbReference type="NCBI Taxonomy" id="411490"/>
    <lineage>
        <taxon>Bacteria</taxon>
        <taxon>Bacillati</taxon>
        <taxon>Bacillota</taxon>
        <taxon>Clostridia</taxon>
        <taxon>Lachnospirales</taxon>
        <taxon>Lachnospiraceae</taxon>
        <taxon>Anaerostipes</taxon>
    </lineage>
</organism>
<dbReference type="HOGENOM" id="CLU_206936_0_0_9"/>
<comment type="caution">
    <text evidence="1">The sequence shown here is derived from an EMBL/GenBank/DDBJ whole genome shotgun (WGS) entry which is preliminary data.</text>
</comment>
<dbReference type="STRING" id="411490.ANACAC_00951"/>
<proteinExistence type="predicted"/>
<dbReference type="AlphaFoldDB" id="B0MC08"/>
<sequence length="73" mass="8447">MENKGCRMAAFIGFPNLKKRRNAGRPLKMAVGSRFERKCRKNRNGWEKFRETLNLSGKMTIMDIRNGGNTLDK</sequence>
<name>B0MC08_ANACD</name>
<keyword evidence="2" id="KW-1185">Reference proteome</keyword>
<dbReference type="Proteomes" id="UP000004935">
    <property type="component" value="Unassembled WGS sequence"/>
</dbReference>